<evidence type="ECO:0000259" key="10">
    <source>
        <dbReference type="PROSITE" id="PS50885"/>
    </source>
</evidence>
<dbReference type="Pfam" id="PF00015">
    <property type="entry name" value="MCPsignal"/>
    <property type="match status" value="1"/>
</dbReference>
<keyword evidence="4 6" id="KW-0807">Transducer</keyword>
<evidence type="ECO:0000313" key="11">
    <source>
        <dbReference type="EMBL" id="PWW08664.1"/>
    </source>
</evidence>
<evidence type="ECO:0000256" key="1">
    <source>
        <dbReference type="ARBA" id="ARBA00004236"/>
    </source>
</evidence>
<dbReference type="AlphaFoldDB" id="A0A2V2Z0R7"/>
<comment type="subcellular location">
    <subcellularLocation>
        <location evidence="1">Cell membrane</location>
    </subcellularLocation>
</comment>
<dbReference type="GO" id="GO:0007165">
    <property type="term" value="P:signal transduction"/>
    <property type="evidence" value="ECO:0007669"/>
    <property type="project" value="UniProtKB-KW"/>
</dbReference>
<dbReference type="PANTHER" id="PTHR32089:SF112">
    <property type="entry name" value="LYSOZYME-LIKE PROTEIN-RELATED"/>
    <property type="match status" value="1"/>
</dbReference>
<dbReference type="RefSeq" id="WP_110042178.1">
    <property type="nucleotide sequence ID" value="NZ_CP054613.1"/>
</dbReference>
<gene>
    <name evidence="11" type="ORF">DFQ01_101390</name>
</gene>
<dbReference type="SUPFAM" id="SSF58104">
    <property type="entry name" value="Methyl-accepting chemotaxis protein (MCP) signaling domain"/>
    <property type="match status" value="1"/>
</dbReference>
<evidence type="ECO:0000256" key="8">
    <source>
        <dbReference type="SAM" id="Phobius"/>
    </source>
</evidence>
<keyword evidence="12" id="KW-1185">Reference proteome</keyword>
<dbReference type="GO" id="GO:0005886">
    <property type="term" value="C:plasma membrane"/>
    <property type="evidence" value="ECO:0007669"/>
    <property type="project" value="UniProtKB-SubCell"/>
</dbReference>
<protein>
    <submittedName>
        <fullName evidence="11">Methyl-accepting chemotaxis protein</fullName>
    </submittedName>
</protein>
<dbReference type="Gene3D" id="6.10.340.10">
    <property type="match status" value="1"/>
</dbReference>
<organism evidence="11 12">
    <name type="scientific">Paenibacillus cellulosilyticus</name>
    <dbReference type="NCBI Taxonomy" id="375489"/>
    <lineage>
        <taxon>Bacteria</taxon>
        <taxon>Bacillati</taxon>
        <taxon>Bacillota</taxon>
        <taxon>Bacilli</taxon>
        <taxon>Bacillales</taxon>
        <taxon>Paenibacillaceae</taxon>
        <taxon>Paenibacillus</taxon>
    </lineage>
</organism>
<keyword evidence="2" id="KW-1003">Cell membrane</keyword>
<accession>A0A2V2Z0R7</accession>
<dbReference type="InterPro" id="IPR004089">
    <property type="entry name" value="MCPsignal_dom"/>
</dbReference>
<evidence type="ECO:0000256" key="2">
    <source>
        <dbReference type="ARBA" id="ARBA00022475"/>
    </source>
</evidence>
<dbReference type="Proteomes" id="UP000246635">
    <property type="component" value="Unassembled WGS sequence"/>
</dbReference>
<comment type="caution">
    <text evidence="11">The sequence shown here is derived from an EMBL/GenBank/DDBJ whole genome shotgun (WGS) entry which is preliminary data.</text>
</comment>
<dbReference type="PROSITE" id="PS50111">
    <property type="entry name" value="CHEMOTAXIS_TRANSDUC_2"/>
    <property type="match status" value="1"/>
</dbReference>
<dbReference type="EMBL" id="QGTQ01000001">
    <property type="protein sequence ID" value="PWW08664.1"/>
    <property type="molecule type" value="Genomic_DNA"/>
</dbReference>
<comment type="similarity">
    <text evidence="5">Belongs to the methyl-accepting chemotaxis (MCP) protein family.</text>
</comment>
<dbReference type="CDD" id="cd11386">
    <property type="entry name" value="MCP_signal"/>
    <property type="match status" value="1"/>
</dbReference>
<feature type="compositionally biased region" description="Low complexity" evidence="7">
    <location>
        <begin position="165"/>
        <end position="176"/>
    </location>
</feature>
<evidence type="ECO:0000256" key="7">
    <source>
        <dbReference type="SAM" id="MobiDB-lite"/>
    </source>
</evidence>
<name>A0A2V2Z0R7_9BACL</name>
<keyword evidence="8" id="KW-0812">Transmembrane</keyword>
<feature type="region of interest" description="Disordered" evidence="7">
    <location>
        <begin position="162"/>
        <end position="181"/>
    </location>
</feature>
<sequence>MRILTKSILTFGLIFLFLAIGFAIQINASLKQSSSIREINERTLKSTLLADDVNLTLAHIHQQFLSYMNQQGGPGGPQGQGAPEQNGQEQPAASGQDGKNTDDKAPQEGSPDRVDPLVAAETYKGELLKMLNEYVQLNPDTKENIAHIEQLFSAFYEQASSMPKQGAQGQNGPQAAEDGSDFGSIMTEMNTKVNDLRSVNADKITQALSEVSRNSTLIGKYLNALQLFILIIGIIITALFARSLIRPIKGLIAATQVIADGDLRNPVHVKSKDEMGMLAAIFEQMRQNLSAFIDASQRTAEQLAMASRQLGTQAGHTTESIEGMVGSVQQIASGAESQTKSADETLRAMEEMALGINRISENTVNVADMSDETDKEAKEGNRLLLTAVHQVDSVHEVVRQCADIVRKLSEHSAVITQMLDVIKNVSSQTNLLSLNAAIEAARAGEQGKGFAVVAQEIRKLAEQTTQSSGQIDAIIELIQLDTEKAVNMTESGLTEVARGREAIHLAGQAFGKITNATERTSEQIQEVSAAAEQMSASAQQVLATVNHLAAIAKDANEQSSDAAAATNEQLTAVQGMLASTQSLSKLARELQESISQYKV</sequence>
<dbReference type="InterPro" id="IPR003660">
    <property type="entry name" value="HAMP_dom"/>
</dbReference>
<feature type="compositionally biased region" description="Low complexity" evidence="7">
    <location>
        <begin position="80"/>
        <end position="91"/>
    </location>
</feature>
<keyword evidence="3 8" id="KW-0472">Membrane</keyword>
<feature type="domain" description="Methyl-accepting transducer" evidence="9">
    <location>
        <begin position="313"/>
        <end position="549"/>
    </location>
</feature>
<dbReference type="Gene3D" id="1.10.287.950">
    <property type="entry name" value="Methyl-accepting chemotaxis protein"/>
    <property type="match status" value="1"/>
</dbReference>
<dbReference type="Pfam" id="PF00672">
    <property type="entry name" value="HAMP"/>
    <property type="match status" value="1"/>
</dbReference>
<feature type="region of interest" description="Disordered" evidence="7">
    <location>
        <begin position="68"/>
        <end position="117"/>
    </location>
</feature>
<evidence type="ECO:0000256" key="3">
    <source>
        <dbReference type="ARBA" id="ARBA00023136"/>
    </source>
</evidence>
<dbReference type="CDD" id="cd06225">
    <property type="entry name" value="HAMP"/>
    <property type="match status" value="1"/>
</dbReference>
<dbReference type="PROSITE" id="PS50885">
    <property type="entry name" value="HAMP"/>
    <property type="match status" value="1"/>
</dbReference>
<feature type="compositionally biased region" description="Basic and acidic residues" evidence="7">
    <location>
        <begin position="99"/>
        <end position="115"/>
    </location>
</feature>
<dbReference type="PANTHER" id="PTHR32089">
    <property type="entry name" value="METHYL-ACCEPTING CHEMOTAXIS PROTEIN MCPB"/>
    <property type="match status" value="1"/>
</dbReference>
<feature type="transmembrane region" description="Helical" evidence="8">
    <location>
        <begin position="221"/>
        <end position="241"/>
    </location>
</feature>
<dbReference type="OrthoDB" id="2168386at2"/>
<evidence type="ECO:0000259" key="9">
    <source>
        <dbReference type="PROSITE" id="PS50111"/>
    </source>
</evidence>
<proteinExistence type="inferred from homology"/>
<evidence type="ECO:0000256" key="5">
    <source>
        <dbReference type="ARBA" id="ARBA00029447"/>
    </source>
</evidence>
<dbReference type="SMART" id="SM00304">
    <property type="entry name" value="HAMP"/>
    <property type="match status" value="1"/>
</dbReference>
<keyword evidence="8" id="KW-1133">Transmembrane helix</keyword>
<evidence type="ECO:0000256" key="4">
    <source>
        <dbReference type="ARBA" id="ARBA00023224"/>
    </source>
</evidence>
<feature type="domain" description="HAMP" evidence="10">
    <location>
        <begin position="242"/>
        <end position="294"/>
    </location>
</feature>
<evidence type="ECO:0000313" key="12">
    <source>
        <dbReference type="Proteomes" id="UP000246635"/>
    </source>
</evidence>
<dbReference type="SMART" id="SM00283">
    <property type="entry name" value="MA"/>
    <property type="match status" value="1"/>
</dbReference>
<evidence type="ECO:0000256" key="6">
    <source>
        <dbReference type="PROSITE-ProRule" id="PRU00284"/>
    </source>
</evidence>
<reference evidence="11 12" key="1">
    <citation type="submission" date="2018-05" db="EMBL/GenBank/DDBJ databases">
        <title>Genomic Encyclopedia of Type Strains, Phase III (KMG-III): the genomes of soil and plant-associated and newly described type strains.</title>
        <authorList>
            <person name="Whitman W."/>
        </authorList>
    </citation>
    <scope>NUCLEOTIDE SEQUENCE [LARGE SCALE GENOMIC DNA]</scope>
    <source>
        <strain evidence="11 12">CECT 5696</strain>
    </source>
</reference>